<dbReference type="AlphaFoldDB" id="A0A917XZV1"/>
<sequence>MFVAILIAILVYYAWQLVRVLLELKKEIIFPVTTEDMASIRKHPQKPNKEPTYQGQKNGIIMYSLMFLYVFLMFFFITFFYPEPFFTTYLLVMLPFLFSRDILRLFAVVNDGILCGARFISWKNIKSYKLVKIDVNHKFYGHDKEVNDQYELKIKTKFFSHYCIITSQATQDRLLALFHNKGIEHEDAEVADGGNSVEKNYSH</sequence>
<feature type="transmembrane region" description="Helical" evidence="1">
    <location>
        <begin position="102"/>
        <end position="120"/>
    </location>
</feature>
<dbReference type="EMBL" id="BMOS01000017">
    <property type="protein sequence ID" value="GGN60550.1"/>
    <property type="molecule type" value="Genomic_DNA"/>
</dbReference>
<evidence type="ECO:0008006" key="4">
    <source>
        <dbReference type="Google" id="ProtNLM"/>
    </source>
</evidence>
<keyword evidence="3" id="KW-1185">Reference proteome</keyword>
<dbReference type="RefSeq" id="WP_188857790.1">
    <property type="nucleotide sequence ID" value="NZ_BMOS01000017.1"/>
</dbReference>
<proteinExistence type="predicted"/>
<evidence type="ECO:0000256" key="1">
    <source>
        <dbReference type="SAM" id="Phobius"/>
    </source>
</evidence>
<feature type="transmembrane region" description="Helical" evidence="1">
    <location>
        <begin position="60"/>
        <end position="82"/>
    </location>
</feature>
<organism evidence="2 3">
    <name type="scientific">Oceanobacillus indicireducens</name>
    <dbReference type="NCBI Taxonomy" id="1004261"/>
    <lineage>
        <taxon>Bacteria</taxon>
        <taxon>Bacillati</taxon>
        <taxon>Bacillota</taxon>
        <taxon>Bacilli</taxon>
        <taxon>Bacillales</taxon>
        <taxon>Bacillaceae</taxon>
        <taxon>Oceanobacillus</taxon>
    </lineage>
</organism>
<evidence type="ECO:0000313" key="3">
    <source>
        <dbReference type="Proteomes" id="UP000624041"/>
    </source>
</evidence>
<reference evidence="2" key="1">
    <citation type="journal article" date="2014" name="Int. J. Syst. Evol. Microbiol.">
        <title>Complete genome sequence of Corynebacterium casei LMG S-19264T (=DSM 44701T), isolated from a smear-ripened cheese.</title>
        <authorList>
            <consortium name="US DOE Joint Genome Institute (JGI-PGF)"/>
            <person name="Walter F."/>
            <person name="Albersmeier A."/>
            <person name="Kalinowski J."/>
            <person name="Ruckert C."/>
        </authorList>
    </citation>
    <scope>NUCLEOTIDE SEQUENCE</scope>
    <source>
        <strain evidence="2">JCM 17251</strain>
    </source>
</reference>
<gene>
    <name evidence="2" type="ORF">GCM10007971_24610</name>
</gene>
<reference evidence="2" key="2">
    <citation type="submission" date="2020-09" db="EMBL/GenBank/DDBJ databases">
        <authorList>
            <person name="Sun Q."/>
            <person name="Ohkuma M."/>
        </authorList>
    </citation>
    <scope>NUCLEOTIDE SEQUENCE</scope>
    <source>
        <strain evidence="2">JCM 17251</strain>
    </source>
</reference>
<evidence type="ECO:0000313" key="2">
    <source>
        <dbReference type="EMBL" id="GGN60550.1"/>
    </source>
</evidence>
<keyword evidence="1" id="KW-0472">Membrane</keyword>
<protein>
    <recommendedName>
        <fullName evidence="4">DUF5673 domain-containing protein</fullName>
    </recommendedName>
</protein>
<keyword evidence="1" id="KW-0812">Transmembrane</keyword>
<dbReference type="Proteomes" id="UP000624041">
    <property type="component" value="Unassembled WGS sequence"/>
</dbReference>
<name>A0A917XZV1_9BACI</name>
<keyword evidence="1" id="KW-1133">Transmembrane helix</keyword>
<comment type="caution">
    <text evidence="2">The sequence shown here is derived from an EMBL/GenBank/DDBJ whole genome shotgun (WGS) entry which is preliminary data.</text>
</comment>
<feature type="transmembrane region" description="Helical" evidence="1">
    <location>
        <begin position="6"/>
        <end position="22"/>
    </location>
</feature>
<accession>A0A917XZV1</accession>